<dbReference type="AlphaFoldDB" id="A0A944CC37"/>
<dbReference type="InterPro" id="IPR000182">
    <property type="entry name" value="GNAT_dom"/>
</dbReference>
<evidence type="ECO:0000313" key="4">
    <source>
        <dbReference type="EMBL" id="MBS8260576.1"/>
    </source>
</evidence>
<protein>
    <submittedName>
        <fullName evidence="4">GNAT family N-acetyltransferase</fullName>
    </submittedName>
</protein>
<sequence length="205" mass="23114">MSDLVLDLNGYTDLPAGKIAYVVTFLEMTKPASVNLSQPAAHPNVELERWTDPDPQSFRALFREIGEEWLWFSRLVIPESQLKGMLNDPLREIYVPVVDGKRSGLLELNYQDPANPEISYFGLVPTATGGGMGRWLMANAVSMAWARPETTRLWLHTCTGDSPQAIHFYQACGFKPYKRAIEVCDDPRRTGHLSRESARHVPIIE</sequence>
<evidence type="ECO:0000313" key="5">
    <source>
        <dbReference type="Proteomes" id="UP000705379"/>
    </source>
</evidence>
<dbReference type="GO" id="GO:0016747">
    <property type="term" value="F:acyltransferase activity, transferring groups other than amino-acyl groups"/>
    <property type="evidence" value="ECO:0007669"/>
    <property type="project" value="InterPro"/>
</dbReference>
<dbReference type="PANTHER" id="PTHR43800:SF1">
    <property type="entry name" value="PEPTIDYL-LYSINE N-ACETYLTRANSFERASE YJAB"/>
    <property type="match status" value="1"/>
</dbReference>
<proteinExistence type="predicted"/>
<accession>A0A944CC37</accession>
<evidence type="ECO:0000259" key="3">
    <source>
        <dbReference type="PROSITE" id="PS51186"/>
    </source>
</evidence>
<dbReference type="RefSeq" id="WP_213216086.1">
    <property type="nucleotide sequence ID" value="NZ_QTKU01000002.1"/>
</dbReference>
<dbReference type="PROSITE" id="PS51186">
    <property type="entry name" value="GNAT"/>
    <property type="match status" value="1"/>
</dbReference>
<dbReference type="InterPro" id="IPR016181">
    <property type="entry name" value="Acyl_CoA_acyltransferase"/>
</dbReference>
<name>A0A944CC37_9HYPH</name>
<dbReference type="Proteomes" id="UP000705379">
    <property type="component" value="Unassembled WGS sequence"/>
</dbReference>
<dbReference type="Gene3D" id="3.40.630.30">
    <property type="match status" value="1"/>
</dbReference>
<organism evidence="4 5">
    <name type="scientific">Roseibium polysiphoniae</name>
    <dbReference type="NCBI Taxonomy" id="2571221"/>
    <lineage>
        <taxon>Bacteria</taxon>
        <taxon>Pseudomonadati</taxon>
        <taxon>Pseudomonadota</taxon>
        <taxon>Alphaproteobacteria</taxon>
        <taxon>Hyphomicrobiales</taxon>
        <taxon>Stappiaceae</taxon>
        <taxon>Roseibium</taxon>
    </lineage>
</organism>
<reference evidence="4" key="1">
    <citation type="submission" date="2018-08" db="EMBL/GenBank/DDBJ databases">
        <authorList>
            <person name="Jin W."/>
            <person name="Wang H."/>
            <person name="Yang Y."/>
            <person name="Li M."/>
            <person name="Liu J."/>
        </authorList>
    </citation>
    <scope>NUCLEOTIDE SEQUENCE</scope>
    <source>
        <strain evidence="4">AESS21</strain>
    </source>
</reference>
<feature type="domain" description="N-acetyltransferase" evidence="3">
    <location>
        <begin position="45"/>
        <end position="205"/>
    </location>
</feature>
<evidence type="ECO:0000256" key="2">
    <source>
        <dbReference type="ARBA" id="ARBA00023315"/>
    </source>
</evidence>
<keyword evidence="2" id="KW-0012">Acyltransferase</keyword>
<dbReference type="EMBL" id="QTKU01000002">
    <property type="protein sequence ID" value="MBS8260576.1"/>
    <property type="molecule type" value="Genomic_DNA"/>
</dbReference>
<dbReference type="PANTHER" id="PTHR43800">
    <property type="entry name" value="PEPTIDYL-LYSINE N-ACETYLTRANSFERASE YJAB"/>
    <property type="match status" value="1"/>
</dbReference>
<evidence type="ECO:0000256" key="1">
    <source>
        <dbReference type="ARBA" id="ARBA00022679"/>
    </source>
</evidence>
<dbReference type="Pfam" id="PF00583">
    <property type="entry name" value="Acetyltransf_1"/>
    <property type="match status" value="1"/>
</dbReference>
<dbReference type="SUPFAM" id="SSF55729">
    <property type="entry name" value="Acyl-CoA N-acyltransferases (Nat)"/>
    <property type="match status" value="1"/>
</dbReference>
<comment type="caution">
    <text evidence="4">The sequence shown here is derived from an EMBL/GenBank/DDBJ whole genome shotgun (WGS) entry which is preliminary data.</text>
</comment>
<keyword evidence="1" id="KW-0808">Transferase</keyword>
<gene>
    <name evidence="4" type="ORF">DYI23_10130</name>
</gene>
<reference evidence="4" key="2">
    <citation type="journal article" date="2021" name="Microorganisms">
        <title>Bacterial Dimethylsulfoniopropionate Biosynthesis in the East China Sea.</title>
        <authorList>
            <person name="Liu J."/>
            <person name="Zhang Y."/>
            <person name="Liu J."/>
            <person name="Zhong H."/>
            <person name="Williams B.T."/>
            <person name="Zheng Y."/>
            <person name="Curson A.R.J."/>
            <person name="Sun C."/>
            <person name="Sun H."/>
            <person name="Song D."/>
            <person name="Wagner Mackenzie B."/>
            <person name="Bermejo Martinez A."/>
            <person name="Todd J.D."/>
            <person name="Zhang X.H."/>
        </authorList>
    </citation>
    <scope>NUCLEOTIDE SEQUENCE</scope>
    <source>
        <strain evidence="4">AESS21</strain>
    </source>
</reference>